<feature type="region of interest" description="Disordered" evidence="1">
    <location>
        <begin position="1"/>
        <end position="32"/>
    </location>
</feature>
<feature type="compositionally biased region" description="Basic and acidic residues" evidence="1">
    <location>
        <begin position="15"/>
        <end position="32"/>
    </location>
</feature>
<dbReference type="EMBL" id="SIHI01000001">
    <property type="protein sequence ID" value="TWT57205.1"/>
    <property type="molecule type" value="Genomic_DNA"/>
</dbReference>
<dbReference type="AlphaFoldDB" id="A0A5C5X4T3"/>
<dbReference type="RefSeq" id="WP_146507070.1">
    <property type="nucleotide sequence ID" value="NZ_SIHI01000001.1"/>
</dbReference>
<dbReference type="Proteomes" id="UP000317243">
    <property type="component" value="Unassembled WGS sequence"/>
</dbReference>
<evidence type="ECO:0000313" key="2">
    <source>
        <dbReference type="EMBL" id="TWT57205.1"/>
    </source>
</evidence>
<accession>A0A5C5X4T3</accession>
<gene>
    <name evidence="2" type="ORF">KOR42_05630</name>
</gene>
<proteinExistence type="predicted"/>
<reference evidence="2 3" key="1">
    <citation type="submission" date="2019-02" db="EMBL/GenBank/DDBJ databases">
        <title>Deep-cultivation of Planctomycetes and their phenomic and genomic characterization uncovers novel biology.</title>
        <authorList>
            <person name="Wiegand S."/>
            <person name="Jogler M."/>
            <person name="Boedeker C."/>
            <person name="Pinto D."/>
            <person name="Vollmers J."/>
            <person name="Rivas-Marin E."/>
            <person name="Kohn T."/>
            <person name="Peeters S.H."/>
            <person name="Heuer A."/>
            <person name="Rast P."/>
            <person name="Oberbeckmann S."/>
            <person name="Bunk B."/>
            <person name="Jeske O."/>
            <person name="Meyerdierks A."/>
            <person name="Storesund J.E."/>
            <person name="Kallscheuer N."/>
            <person name="Luecker S."/>
            <person name="Lage O.M."/>
            <person name="Pohl T."/>
            <person name="Merkel B.J."/>
            <person name="Hornburger P."/>
            <person name="Mueller R.-W."/>
            <person name="Bruemmer F."/>
            <person name="Labrenz M."/>
            <person name="Spormann A.M."/>
            <person name="Op Den Camp H."/>
            <person name="Overmann J."/>
            <person name="Amann R."/>
            <person name="Jetten M.S.M."/>
            <person name="Mascher T."/>
            <person name="Medema M.H."/>
            <person name="Devos D.P."/>
            <person name="Kaster A.-K."/>
            <person name="Ovreas L."/>
            <person name="Rohde M."/>
            <person name="Galperin M.Y."/>
            <person name="Jogler C."/>
        </authorList>
    </citation>
    <scope>NUCLEOTIDE SEQUENCE [LARGE SCALE GENOMIC DNA]</scope>
    <source>
        <strain evidence="2 3">KOR42</strain>
    </source>
</reference>
<evidence type="ECO:0000256" key="1">
    <source>
        <dbReference type="SAM" id="MobiDB-lite"/>
    </source>
</evidence>
<organism evidence="2 3">
    <name type="scientific">Thalassoglobus neptunius</name>
    <dbReference type="NCBI Taxonomy" id="1938619"/>
    <lineage>
        <taxon>Bacteria</taxon>
        <taxon>Pseudomonadati</taxon>
        <taxon>Planctomycetota</taxon>
        <taxon>Planctomycetia</taxon>
        <taxon>Planctomycetales</taxon>
        <taxon>Planctomycetaceae</taxon>
        <taxon>Thalassoglobus</taxon>
    </lineage>
</organism>
<comment type="caution">
    <text evidence="2">The sequence shown here is derived from an EMBL/GenBank/DDBJ whole genome shotgun (WGS) entry which is preliminary data.</text>
</comment>
<keyword evidence="3" id="KW-1185">Reference proteome</keyword>
<evidence type="ECO:0000313" key="3">
    <source>
        <dbReference type="Proteomes" id="UP000317243"/>
    </source>
</evidence>
<name>A0A5C5X4T3_9PLAN</name>
<protein>
    <submittedName>
        <fullName evidence="2">Uncharacterized protein</fullName>
    </submittedName>
</protein>
<sequence>MSTATKDAASVINEQESHLESIEHGKPERLSEAATEKDYFPQGDVYFGVVNSKPTGYEPGKPVSQLAVGNTQGQRHCLDCVEGVEMYFPGGVKNWQRGRSGLLGPVFRCPTRDVTVVHPTHGDLTIPKGMMIQTVYQRNWDEQLKAEARARD</sequence>